<dbReference type="EMBL" id="BAGZ01000016">
    <property type="protein sequence ID" value="GAB78661.1"/>
    <property type="molecule type" value="Genomic_DNA"/>
</dbReference>
<organism evidence="1 2">
    <name type="scientific">Austwickia chelonae NBRC 105200</name>
    <dbReference type="NCBI Taxonomy" id="1184607"/>
    <lineage>
        <taxon>Bacteria</taxon>
        <taxon>Bacillati</taxon>
        <taxon>Actinomycetota</taxon>
        <taxon>Actinomycetes</taxon>
        <taxon>Micrococcales</taxon>
        <taxon>Dermatophilaceae</taxon>
        <taxon>Austwickia</taxon>
    </lineage>
</organism>
<accession>K6UN39</accession>
<keyword evidence="2" id="KW-1185">Reference proteome</keyword>
<dbReference type="Proteomes" id="UP000008495">
    <property type="component" value="Unassembled WGS sequence"/>
</dbReference>
<protein>
    <submittedName>
        <fullName evidence="1">Uncharacterized protein</fullName>
    </submittedName>
</protein>
<evidence type="ECO:0000313" key="1">
    <source>
        <dbReference type="EMBL" id="GAB78661.1"/>
    </source>
</evidence>
<dbReference type="AlphaFoldDB" id="K6UN39"/>
<comment type="caution">
    <text evidence="1">The sequence shown here is derived from an EMBL/GenBank/DDBJ whole genome shotgun (WGS) entry which is preliminary data.</text>
</comment>
<evidence type="ECO:0000313" key="2">
    <source>
        <dbReference type="Proteomes" id="UP000008495"/>
    </source>
</evidence>
<gene>
    <name evidence="1" type="ORF">AUCHE_16_00790</name>
</gene>
<sequence length="239" mass="25764">MQEGYSWVGPGSTIVGTSCHLSPVFKDKETSDFIYYLGPSCLKKSDGNSANKGDRFPVETLRSYTESGWDLEIVKKFEGDVAHLSQGWGKLVPSNKPGQTRAQVLQSGYIADPDGKKVWPITGTKDPSVGLKVVRGWKGKWYEGSVDKVNNLGEGPMDLTGTFSFARESPGYLNHGEAVMEGNSLVGVGVGQVRDKYGLAMKVESIGLGFEPPNGISLVLGKEDYLAAEGIVPDRPMGE</sequence>
<proteinExistence type="predicted"/>
<reference evidence="1 2" key="1">
    <citation type="submission" date="2012-08" db="EMBL/GenBank/DDBJ databases">
        <title>Whole genome shotgun sequence of Austwickia chelonae NBRC 105200.</title>
        <authorList>
            <person name="Yoshida I."/>
            <person name="Hosoyama A."/>
            <person name="Tsuchikane K."/>
            <person name="Katsumata H."/>
            <person name="Ando Y."/>
            <person name="Ohji S."/>
            <person name="Hamada M."/>
            <person name="Tamura T."/>
            <person name="Yamazoe A."/>
            <person name="Yamazaki S."/>
            <person name="Fujita N."/>
        </authorList>
    </citation>
    <scope>NUCLEOTIDE SEQUENCE [LARGE SCALE GENOMIC DNA]</scope>
    <source>
        <strain evidence="1 2">NBRC 105200</strain>
    </source>
</reference>
<name>K6UN39_9MICO</name>